<name>A0A565C5S3_9BRAS</name>
<accession>A0A565C5S3</accession>
<dbReference type="EMBL" id="CABITT030000006">
    <property type="protein sequence ID" value="VVB09024.1"/>
    <property type="molecule type" value="Genomic_DNA"/>
</dbReference>
<dbReference type="PANTHER" id="PTHR24014">
    <property type="entry name" value="2-OXOGLUTARATE AND IRON-DEPENDENT OXYGENASE DOMAIN-CONTAINING PROTEIN 2"/>
    <property type="match status" value="1"/>
</dbReference>
<sequence>MRDLLLRHYPNTERIQVEQMERWVYDSRSTIMRYNTMNKFGVVPYDFGFEGMLPNLVDDFISPISQG</sequence>
<dbReference type="Proteomes" id="UP000489600">
    <property type="component" value="Unassembled WGS sequence"/>
</dbReference>
<gene>
    <name evidence="1" type="ORF">ANE_LOCUS19468</name>
</gene>
<organism evidence="1 2">
    <name type="scientific">Arabis nemorensis</name>
    <dbReference type="NCBI Taxonomy" id="586526"/>
    <lineage>
        <taxon>Eukaryota</taxon>
        <taxon>Viridiplantae</taxon>
        <taxon>Streptophyta</taxon>
        <taxon>Embryophyta</taxon>
        <taxon>Tracheophyta</taxon>
        <taxon>Spermatophyta</taxon>
        <taxon>Magnoliopsida</taxon>
        <taxon>eudicotyledons</taxon>
        <taxon>Gunneridae</taxon>
        <taxon>Pentapetalae</taxon>
        <taxon>rosids</taxon>
        <taxon>malvids</taxon>
        <taxon>Brassicales</taxon>
        <taxon>Brassicaceae</taxon>
        <taxon>Arabideae</taxon>
        <taxon>Arabis</taxon>
    </lineage>
</organism>
<keyword evidence="2" id="KW-1185">Reference proteome</keyword>
<evidence type="ECO:0000313" key="1">
    <source>
        <dbReference type="EMBL" id="VVB09024.1"/>
    </source>
</evidence>
<dbReference type="AlphaFoldDB" id="A0A565C5S3"/>
<comment type="caution">
    <text evidence="1">The sequence shown here is derived from an EMBL/GenBank/DDBJ whole genome shotgun (WGS) entry which is preliminary data.</text>
</comment>
<evidence type="ECO:0000313" key="2">
    <source>
        <dbReference type="Proteomes" id="UP000489600"/>
    </source>
</evidence>
<dbReference type="Pfam" id="PF25238">
    <property type="entry name" value="OGFOD2-like"/>
    <property type="match status" value="1"/>
</dbReference>
<dbReference type="PANTHER" id="PTHR24014:SF8">
    <property type="entry name" value="2-OXOGLUTARATE AND IRON-DEPENDENT OXYGENASE DOMAIN-CONTAINING PROTEIN ICU11"/>
    <property type="match status" value="1"/>
</dbReference>
<proteinExistence type="predicted"/>
<protein>
    <submittedName>
        <fullName evidence="1">Uncharacterized protein</fullName>
    </submittedName>
</protein>
<dbReference type="OrthoDB" id="1736837at2759"/>
<reference evidence="1" key="1">
    <citation type="submission" date="2019-07" db="EMBL/GenBank/DDBJ databases">
        <authorList>
            <person name="Dittberner H."/>
        </authorList>
    </citation>
    <scope>NUCLEOTIDE SEQUENCE [LARGE SCALE GENOMIC DNA]</scope>
</reference>